<dbReference type="InterPro" id="IPR015422">
    <property type="entry name" value="PyrdxlP-dep_Trfase_small"/>
</dbReference>
<comment type="pathway">
    <text evidence="2">Amino-acid biosynthesis; L-histidine biosynthesis; L-histidine from 5-phospho-alpha-D-ribose 1-diphosphate: step 7/9.</text>
</comment>
<name>A0A2R7Y7Q8_9CREN</name>
<feature type="domain" description="Aminotransferase class I/classII large" evidence="12">
    <location>
        <begin position="29"/>
        <end position="324"/>
    </location>
</feature>
<comment type="cofactor">
    <cofactor evidence="1 11">
        <name>pyridoxal 5'-phosphate</name>
        <dbReference type="ChEBI" id="CHEBI:597326"/>
    </cofactor>
</comment>
<dbReference type="Proteomes" id="UP000244093">
    <property type="component" value="Unassembled WGS sequence"/>
</dbReference>
<evidence type="ECO:0000256" key="4">
    <source>
        <dbReference type="ARBA" id="ARBA00012748"/>
    </source>
</evidence>
<evidence type="ECO:0000313" key="14">
    <source>
        <dbReference type="Proteomes" id="UP000244093"/>
    </source>
</evidence>
<dbReference type="InterPro" id="IPR050106">
    <property type="entry name" value="HistidinolP_aminotransfase"/>
</dbReference>
<keyword evidence="7" id="KW-0808">Transferase</keyword>
<evidence type="ECO:0000256" key="10">
    <source>
        <dbReference type="ARBA" id="ARBA00047481"/>
    </source>
</evidence>
<keyword evidence="8 11" id="KW-0663">Pyridoxal phosphate</keyword>
<evidence type="ECO:0000313" key="13">
    <source>
        <dbReference type="EMBL" id="PUA33506.1"/>
    </source>
</evidence>
<dbReference type="SUPFAM" id="SSF53383">
    <property type="entry name" value="PLP-dependent transferases"/>
    <property type="match status" value="1"/>
</dbReference>
<sequence length="340" mass="38860">MKGLRLHMNESPYPPSSKSIEYLLKYAYEVNKYYVDELQQELMNELSKYVGEDVSNIDILAGSSEGLILMLTYAKVRNKRLVATHPTFHIMYRLVEEFEIPLKLIELTDDGFKLEYEELIRSSEDSVVYLINPNNPTSNILIEDPDILRKVAKKAYALFIDEAYYEFSQKTFKELIHEHENVAILRTMSKAFSLAGARFGYMLASVNFKKELNKLKAGFNVPVTTQAMALGALKDLSYALDNVRKIINTREELRKSLRSVGLKTIESHTNFVLIDVGIPCGKVSEGLKSLGIYVVCFEKIDPLKDKLSKYIRVTVGKPEEMMEFTQNLIKTIESVNPTKQ</sequence>
<comment type="catalytic activity">
    <reaction evidence="10">
        <text>L-histidinol phosphate + 2-oxoglutarate = 3-(imidazol-4-yl)-2-oxopropyl phosphate + L-glutamate</text>
        <dbReference type="Rhea" id="RHEA:23744"/>
        <dbReference type="ChEBI" id="CHEBI:16810"/>
        <dbReference type="ChEBI" id="CHEBI:29985"/>
        <dbReference type="ChEBI" id="CHEBI:57766"/>
        <dbReference type="ChEBI" id="CHEBI:57980"/>
        <dbReference type="EC" id="2.6.1.9"/>
    </reaction>
</comment>
<dbReference type="AlphaFoldDB" id="A0A2R7Y7Q8"/>
<evidence type="ECO:0000256" key="11">
    <source>
        <dbReference type="RuleBase" id="RU003693"/>
    </source>
</evidence>
<organism evidence="13 14">
    <name type="scientific">Zestosphaera tikiterensis</name>
    <dbReference type="NCBI Taxonomy" id="1973259"/>
    <lineage>
        <taxon>Archaea</taxon>
        <taxon>Thermoproteota</taxon>
        <taxon>Thermoprotei</taxon>
        <taxon>Desulfurococcales</taxon>
        <taxon>Desulfurococcaceae</taxon>
        <taxon>Zestosphaera</taxon>
    </lineage>
</organism>
<keyword evidence="6" id="KW-0028">Amino-acid biosynthesis</keyword>
<dbReference type="EC" id="2.6.1.9" evidence="4"/>
<dbReference type="PANTHER" id="PTHR43643">
    <property type="entry name" value="HISTIDINOL-PHOSPHATE AMINOTRANSFERASE 2"/>
    <property type="match status" value="1"/>
</dbReference>
<dbReference type="InterPro" id="IPR015421">
    <property type="entry name" value="PyrdxlP-dep_Trfase_major"/>
</dbReference>
<keyword evidence="9" id="KW-0368">Histidine biosynthesis</keyword>
<accession>A0A2R7Y7Q8</accession>
<evidence type="ECO:0000256" key="9">
    <source>
        <dbReference type="ARBA" id="ARBA00023102"/>
    </source>
</evidence>
<dbReference type="Gene3D" id="3.40.640.10">
    <property type="entry name" value="Type I PLP-dependent aspartate aminotransferase-like (Major domain)"/>
    <property type="match status" value="1"/>
</dbReference>
<dbReference type="Pfam" id="PF00155">
    <property type="entry name" value="Aminotran_1_2"/>
    <property type="match status" value="1"/>
</dbReference>
<dbReference type="InterPro" id="IPR001917">
    <property type="entry name" value="Aminotrans_II_pyridoxalP_BS"/>
</dbReference>
<evidence type="ECO:0000256" key="7">
    <source>
        <dbReference type="ARBA" id="ARBA00022679"/>
    </source>
</evidence>
<dbReference type="InterPro" id="IPR004839">
    <property type="entry name" value="Aminotransferase_I/II_large"/>
</dbReference>
<dbReference type="PANTHER" id="PTHR43643:SF6">
    <property type="entry name" value="HISTIDINOL-PHOSPHATE AMINOTRANSFERASE"/>
    <property type="match status" value="1"/>
</dbReference>
<dbReference type="EMBL" id="NBVN01000002">
    <property type="protein sequence ID" value="PUA33506.1"/>
    <property type="molecule type" value="Genomic_DNA"/>
</dbReference>
<evidence type="ECO:0000256" key="3">
    <source>
        <dbReference type="ARBA" id="ARBA00007970"/>
    </source>
</evidence>
<gene>
    <name evidence="13" type="ORF">B7O98_03560</name>
</gene>
<dbReference type="GO" id="GO:0000105">
    <property type="term" value="P:L-histidine biosynthetic process"/>
    <property type="evidence" value="ECO:0007669"/>
    <property type="project" value="UniProtKB-KW"/>
</dbReference>
<reference evidence="13 14" key="1">
    <citation type="journal article" date="2018" name="Syst. Appl. Microbiol.">
        <title>A new symbiotic nanoarchaeote (Candidatus Nanoclepta minutus) and its host (Zestosphaera tikiterensis gen. nov., sp. nov.) from a New Zealand hot spring.</title>
        <authorList>
            <person name="St John E."/>
            <person name="Liu Y."/>
            <person name="Podar M."/>
            <person name="Stott M.B."/>
            <person name="Meneghin J."/>
            <person name="Chen Z."/>
            <person name="Lagutin K."/>
            <person name="Mitchell K."/>
            <person name="Reysenbach A.L."/>
        </authorList>
    </citation>
    <scope>NUCLEOTIDE SEQUENCE [LARGE SCALE GENOMIC DNA]</scope>
    <source>
        <strain evidence="13">NZ3</strain>
    </source>
</reference>
<protein>
    <recommendedName>
        <fullName evidence="4">histidinol-phosphate transaminase</fullName>
        <ecNumber evidence="4">2.6.1.9</ecNumber>
    </recommendedName>
</protein>
<evidence type="ECO:0000259" key="12">
    <source>
        <dbReference type="Pfam" id="PF00155"/>
    </source>
</evidence>
<evidence type="ECO:0000256" key="1">
    <source>
        <dbReference type="ARBA" id="ARBA00001933"/>
    </source>
</evidence>
<proteinExistence type="inferred from homology"/>
<keyword evidence="5" id="KW-0032">Aminotransferase</keyword>
<evidence type="ECO:0000256" key="5">
    <source>
        <dbReference type="ARBA" id="ARBA00022576"/>
    </source>
</evidence>
<evidence type="ECO:0000256" key="6">
    <source>
        <dbReference type="ARBA" id="ARBA00022605"/>
    </source>
</evidence>
<dbReference type="Gene3D" id="3.90.1150.10">
    <property type="entry name" value="Aspartate Aminotransferase, domain 1"/>
    <property type="match status" value="1"/>
</dbReference>
<dbReference type="PROSITE" id="PS00599">
    <property type="entry name" value="AA_TRANSFER_CLASS_2"/>
    <property type="match status" value="1"/>
</dbReference>
<evidence type="ECO:0000256" key="2">
    <source>
        <dbReference type="ARBA" id="ARBA00005011"/>
    </source>
</evidence>
<dbReference type="InterPro" id="IPR015424">
    <property type="entry name" value="PyrdxlP-dep_Trfase"/>
</dbReference>
<comment type="caution">
    <text evidence="13">The sequence shown here is derived from an EMBL/GenBank/DDBJ whole genome shotgun (WGS) entry which is preliminary data.</text>
</comment>
<dbReference type="GO" id="GO:0030170">
    <property type="term" value="F:pyridoxal phosphate binding"/>
    <property type="evidence" value="ECO:0007669"/>
    <property type="project" value="InterPro"/>
</dbReference>
<evidence type="ECO:0000256" key="8">
    <source>
        <dbReference type="ARBA" id="ARBA00022898"/>
    </source>
</evidence>
<comment type="similarity">
    <text evidence="3">Belongs to the class-II pyridoxal-phosphate-dependent aminotransferase family. Histidinol-phosphate aminotransferase subfamily.</text>
</comment>
<dbReference type="CDD" id="cd00609">
    <property type="entry name" value="AAT_like"/>
    <property type="match status" value="1"/>
</dbReference>
<dbReference type="GO" id="GO:0004400">
    <property type="term" value="F:histidinol-phosphate transaminase activity"/>
    <property type="evidence" value="ECO:0007669"/>
    <property type="project" value="UniProtKB-EC"/>
</dbReference>